<organism evidence="2">
    <name type="scientific">marine sediment metagenome</name>
    <dbReference type="NCBI Taxonomy" id="412755"/>
    <lineage>
        <taxon>unclassified sequences</taxon>
        <taxon>metagenomes</taxon>
        <taxon>ecological metagenomes</taxon>
    </lineage>
</organism>
<comment type="caution">
    <text evidence="2">The sequence shown here is derived from an EMBL/GenBank/DDBJ whole genome shotgun (WGS) entry which is preliminary data.</text>
</comment>
<proteinExistence type="predicted"/>
<feature type="region of interest" description="Disordered" evidence="1">
    <location>
        <begin position="413"/>
        <end position="444"/>
    </location>
</feature>
<evidence type="ECO:0000256" key="1">
    <source>
        <dbReference type="SAM" id="MobiDB-lite"/>
    </source>
</evidence>
<accession>A0A0F9VUI3</accession>
<dbReference type="AlphaFoldDB" id="A0A0F9VUI3"/>
<sequence>MLQEMAALVRRASRLYARVKEVDFLKIFSLQQTRRRSRPTSFQEFLRITLQSEWMAVSILRIADAIMFNGWKIVDKRTKKPIEDPDAPVVSIFTTPNLASTWHQFIEELVWFWMATGNAFIWKRRSAEGTAPFQLWLLDPVRVTVVPDPVNFISHYELLASTGNKNARFELEVIEHVRFGNPFDPYLGLGRVEANPRMYRVDDAAASYAENFFENDASPGLVLQTAGRLHPSTLNHLKEQFEEQHKGHRRSHGLSILEEGLTIEKGLTSMPREAQFLETRKTIRESILGVMGVQPLQAGITEGANRATAFVQMRLFQKHTIAPLLKRLQLNFSKIAANFGPFAFVFDEMVQEDNLEDAQIAQQYFAVGAITPNEIRVIYAGLPKVENNPAMDDFYFQGGLFKVGEEQAIPFGASTEGDTPAEPGAELPELPAEPEAKAPQGTPLQQRVLRHYRIRQASQTVNIRMQVRRFFRSQGDAVIKRLLTGEARSFTKGVDDIFNTEQDDRIWRQTMRSIFTGTVLEEFTLTSRLMGLEDRPGRLPFEPGEANFEQRIDRLASKVTRVSQATKERLDVVVAEGIRLGLNPSAIANGAPDQGYAGIRGIFEGEFAQNRAQLIARTESAKALEQANTAVYKGLGVTVCDVIGCEDSEIVPGQKWGCNSRGIPIDEAAMIEFHPNHKGAIVPRVSKAADIQVIMASMLPGPKKSKPKA</sequence>
<evidence type="ECO:0008006" key="3">
    <source>
        <dbReference type="Google" id="ProtNLM"/>
    </source>
</evidence>
<feature type="compositionally biased region" description="Low complexity" evidence="1">
    <location>
        <begin position="420"/>
        <end position="430"/>
    </location>
</feature>
<gene>
    <name evidence="2" type="ORF">LCGC14_0441200</name>
</gene>
<evidence type="ECO:0000313" key="2">
    <source>
        <dbReference type="EMBL" id="KKN69393.1"/>
    </source>
</evidence>
<protein>
    <recommendedName>
        <fullName evidence="3">Phage portal protein</fullName>
    </recommendedName>
</protein>
<dbReference type="EMBL" id="LAZR01000427">
    <property type="protein sequence ID" value="KKN69393.1"/>
    <property type="molecule type" value="Genomic_DNA"/>
</dbReference>
<dbReference type="Pfam" id="PF04860">
    <property type="entry name" value="Phage_portal"/>
    <property type="match status" value="1"/>
</dbReference>
<name>A0A0F9VUI3_9ZZZZ</name>
<dbReference type="InterPro" id="IPR006944">
    <property type="entry name" value="Phage/GTA_portal"/>
</dbReference>
<reference evidence="2" key="1">
    <citation type="journal article" date="2015" name="Nature">
        <title>Complex archaea that bridge the gap between prokaryotes and eukaryotes.</title>
        <authorList>
            <person name="Spang A."/>
            <person name="Saw J.H."/>
            <person name="Jorgensen S.L."/>
            <person name="Zaremba-Niedzwiedzka K."/>
            <person name="Martijn J."/>
            <person name="Lind A.E."/>
            <person name="van Eijk R."/>
            <person name="Schleper C."/>
            <person name="Guy L."/>
            <person name="Ettema T.J."/>
        </authorList>
    </citation>
    <scope>NUCLEOTIDE SEQUENCE</scope>
</reference>